<organism evidence="2">
    <name type="scientific">Candidatus Tisiphia endosymbiont of Sergentomyia squamirostris</name>
    <dbReference type="NCBI Taxonomy" id="3113639"/>
    <lineage>
        <taxon>Bacteria</taxon>
        <taxon>Pseudomonadati</taxon>
        <taxon>Pseudomonadota</taxon>
        <taxon>Alphaproteobacteria</taxon>
        <taxon>Rickettsiales</taxon>
        <taxon>Rickettsiaceae</taxon>
        <taxon>Rickettsieae</taxon>
        <taxon>Candidatus Tisiphia</taxon>
    </lineage>
</organism>
<proteinExistence type="predicted"/>
<dbReference type="Pfam" id="PF11019">
    <property type="entry name" value="DUF2608"/>
    <property type="match status" value="1"/>
</dbReference>
<dbReference type="InterPro" id="IPR022565">
    <property type="entry name" value="DUF2608"/>
</dbReference>
<dbReference type="EMBL" id="AP029170">
    <property type="protein sequence ID" value="BFD45654.1"/>
    <property type="molecule type" value="Genomic_DNA"/>
</dbReference>
<sequence length="259" mass="30008">MEALSSIERIKLHSFDDLTKKIRGKDTLVVFDIDGVILAAKDSYLSHDNREMRHKFLDDIEKSHGLVQKKNIYGLIIAQMEYKLIEPVLVKHFWFLKFNGADIIALTSMGPNNPYFDQEQDRVDVLKDKGLIFDGRYQGLIKIDEQNRPQPKVIEGVIFARGYEKGLVLKAYLDQQRANYSKIVMIDDMSQNLDSVERYLKNQVDSIVLIEYSYDKLEEQKSIKALSTLQQDFVKTQSIWLSDKQASVLLQIINKDKTE</sequence>
<protein>
    <submittedName>
        <fullName evidence="2">Uncharacterized protein</fullName>
    </submittedName>
</protein>
<keyword evidence="1" id="KW-0732">Signal</keyword>
<reference evidence="2" key="1">
    <citation type="submission" date="2024-01" db="EMBL/GenBank/DDBJ databases">
        <title>Sequencing the genomes of a sandfly, Sergentomyia squamirostris, and its two endosymbionts.</title>
        <authorList>
            <person name="Itokawa K."/>
            <person name="Sanjoba C."/>
        </authorList>
    </citation>
    <scope>NUCLEOTIDE SEQUENCE</scope>
    <source>
        <strain evidence="2">RiSSQ</strain>
    </source>
</reference>
<name>A0AAT9G778_9RICK</name>
<evidence type="ECO:0000256" key="1">
    <source>
        <dbReference type="ARBA" id="ARBA00022729"/>
    </source>
</evidence>
<accession>A0AAT9G778</accession>
<gene>
    <name evidence="2" type="ORF">DMENIID0002_03000</name>
</gene>
<dbReference type="AlphaFoldDB" id="A0AAT9G778"/>
<evidence type="ECO:0000313" key="2">
    <source>
        <dbReference type="EMBL" id="BFD45654.1"/>
    </source>
</evidence>